<keyword evidence="1" id="KW-0732">Signal</keyword>
<dbReference type="Proteomes" id="UP000093053">
    <property type="component" value="Chromosome"/>
</dbReference>
<dbReference type="EMBL" id="CP016793">
    <property type="protein sequence ID" value="ANZ42024.1"/>
    <property type="molecule type" value="Genomic_DNA"/>
</dbReference>
<dbReference type="STRING" id="1586287.BBK82_44950"/>
<gene>
    <name evidence="2" type="ORF">BBK82_44950</name>
</gene>
<sequence>MATMAGAVLAAVLICAPQAAAAPDLNCGPIPIAVAQSEWQDNVIGIRSYAMRVKSEVYPCGGYVRAVHYVSLDASRLPLGTTVRIFVGTRRSDGKWYGGTTTMSSSQNISARGYVQVRGLGGGLRLTHVRLGHFAESGQAVITPGDGSTARYVPWNGPEAKPGNR</sequence>
<dbReference type="KEGG" id="led:BBK82_44950"/>
<keyword evidence="3" id="KW-1185">Reference proteome</keyword>
<feature type="signal peptide" evidence="1">
    <location>
        <begin position="1"/>
        <end position="21"/>
    </location>
</feature>
<evidence type="ECO:0000256" key="1">
    <source>
        <dbReference type="SAM" id="SignalP"/>
    </source>
</evidence>
<name>A0A1B2HWC1_9PSEU</name>
<evidence type="ECO:0000313" key="3">
    <source>
        <dbReference type="Proteomes" id="UP000093053"/>
    </source>
</evidence>
<dbReference type="AlphaFoldDB" id="A0A1B2HWC1"/>
<evidence type="ECO:0000313" key="2">
    <source>
        <dbReference type="EMBL" id="ANZ42024.1"/>
    </source>
</evidence>
<protein>
    <submittedName>
        <fullName evidence="2">Uncharacterized protein</fullName>
    </submittedName>
</protein>
<feature type="chain" id="PRO_5008538760" evidence="1">
    <location>
        <begin position="22"/>
        <end position="165"/>
    </location>
</feature>
<organism evidence="2 3">
    <name type="scientific">Lentzea guizhouensis</name>
    <dbReference type="NCBI Taxonomy" id="1586287"/>
    <lineage>
        <taxon>Bacteria</taxon>
        <taxon>Bacillati</taxon>
        <taxon>Actinomycetota</taxon>
        <taxon>Actinomycetes</taxon>
        <taxon>Pseudonocardiales</taxon>
        <taxon>Pseudonocardiaceae</taxon>
        <taxon>Lentzea</taxon>
    </lineage>
</organism>
<reference evidence="2 3" key="1">
    <citation type="submission" date="2016-07" db="EMBL/GenBank/DDBJ databases">
        <title>Complete genome sequence of the Lentzea guizhouensis DHS C013.</title>
        <authorList>
            <person name="Cao C."/>
        </authorList>
    </citation>
    <scope>NUCLEOTIDE SEQUENCE [LARGE SCALE GENOMIC DNA]</scope>
    <source>
        <strain evidence="2 3">DHS C013</strain>
    </source>
</reference>
<proteinExistence type="predicted"/>
<accession>A0A1B2HWC1</accession>